<comment type="caution">
    <text evidence="2">The sequence shown here is derived from an EMBL/GenBank/DDBJ whole genome shotgun (WGS) entry which is preliminary data.</text>
</comment>
<protein>
    <submittedName>
        <fullName evidence="2">Uncharacterized protein</fullName>
    </submittedName>
</protein>
<feature type="compositionally biased region" description="Low complexity" evidence="1">
    <location>
        <begin position="1"/>
        <end position="23"/>
    </location>
</feature>
<dbReference type="PANTHER" id="PTHR47076:SF1">
    <property type="entry name" value="NHL DOMAIN PROTEIN"/>
    <property type="match status" value="1"/>
</dbReference>
<dbReference type="AlphaFoldDB" id="A0A843UTQ5"/>
<accession>A0A843UTQ5</accession>
<proteinExistence type="predicted"/>
<evidence type="ECO:0000313" key="2">
    <source>
        <dbReference type="EMBL" id="MQL85866.1"/>
    </source>
</evidence>
<dbReference type="Proteomes" id="UP000652761">
    <property type="component" value="Unassembled WGS sequence"/>
</dbReference>
<feature type="compositionally biased region" description="Basic residues" evidence="1">
    <location>
        <begin position="183"/>
        <end position="194"/>
    </location>
</feature>
<reference evidence="2" key="1">
    <citation type="submission" date="2017-07" db="EMBL/GenBank/DDBJ databases">
        <title>Taro Niue Genome Assembly and Annotation.</title>
        <authorList>
            <person name="Atibalentja N."/>
            <person name="Keating K."/>
            <person name="Fields C.J."/>
        </authorList>
    </citation>
    <scope>NUCLEOTIDE SEQUENCE</scope>
    <source>
        <strain evidence="2">Niue_2</strain>
        <tissue evidence="2">Leaf</tissue>
    </source>
</reference>
<dbReference type="OrthoDB" id="1723198at2759"/>
<dbReference type="PANTHER" id="PTHR47076">
    <property type="entry name" value="NHL DOMAIN PROTEIN"/>
    <property type="match status" value="1"/>
</dbReference>
<gene>
    <name evidence="2" type="ORF">Taro_018389</name>
</gene>
<sequence>MNPSASHKPPLSLLPSSSLALLHRPGPGCRGPPQEVEEGATERREGKGGGKETLFVPPPGLFSSVLISCPMALDAHRGHGGGAEPPEEPASAALDEADHMFAQRGCCCFWVPYFGSASPSRAVTRRGGGSWERIGGAAAPSAAPELSPSPGRPWWRRAMMKVREWSEIVAGPRWKTFIRRFKRRQHRPHHHRRTSSGVSLFGGGGTGGPRLGQFHYDPLSYARNFDEGSHGQGGDADGDFVYRNFSARYVLPPSSAKSSMDLGGRDALPLFHAA</sequence>
<name>A0A843UTQ5_COLES</name>
<feature type="region of interest" description="Disordered" evidence="1">
    <location>
        <begin position="1"/>
        <end position="55"/>
    </location>
</feature>
<feature type="region of interest" description="Disordered" evidence="1">
    <location>
        <begin position="183"/>
        <end position="202"/>
    </location>
</feature>
<keyword evidence="3" id="KW-1185">Reference proteome</keyword>
<dbReference type="EMBL" id="NMUH01000855">
    <property type="protein sequence ID" value="MQL85866.1"/>
    <property type="molecule type" value="Genomic_DNA"/>
</dbReference>
<organism evidence="2 3">
    <name type="scientific">Colocasia esculenta</name>
    <name type="common">Wild taro</name>
    <name type="synonym">Arum esculentum</name>
    <dbReference type="NCBI Taxonomy" id="4460"/>
    <lineage>
        <taxon>Eukaryota</taxon>
        <taxon>Viridiplantae</taxon>
        <taxon>Streptophyta</taxon>
        <taxon>Embryophyta</taxon>
        <taxon>Tracheophyta</taxon>
        <taxon>Spermatophyta</taxon>
        <taxon>Magnoliopsida</taxon>
        <taxon>Liliopsida</taxon>
        <taxon>Araceae</taxon>
        <taxon>Aroideae</taxon>
        <taxon>Colocasieae</taxon>
        <taxon>Colocasia</taxon>
    </lineage>
</organism>
<feature type="compositionally biased region" description="Basic and acidic residues" evidence="1">
    <location>
        <begin position="40"/>
        <end position="50"/>
    </location>
</feature>
<evidence type="ECO:0000313" key="3">
    <source>
        <dbReference type="Proteomes" id="UP000652761"/>
    </source>
</evidence>
<evidence type="ECO:0000256" key="1">
    <source>
        <dbReference type="SAM" id="MobiDB-lite"/>
    </source>
</evidence>